<dbReference type="InterPro" id="IPR022048">
    <property type="entry name" value="Envelope_fusion-like"/>
</dbReference>
<evidence type="ECO:0000256" key="1">
    <source>
        <dbReference type="SAM" id="Coils"/>
    </source>
</evidence>
<organism evidence="4 5">
    <name type="scientific">Drosophila suzukii</name>
    <name type="common">Spotted-wing drosophila fruit fly</name>
    <dbReference type="NCBI Taxonomy" id="28584"/>
    <lineage>
        <taxon>Eukaryota</taxon>
        <taxon>Metazoa</taxon>
        <taxon>Ecdysozoa</taxon>
        <taxon>Arthropoda</taxon>
        <taxon>Hexapoda</taxon>
        <taxon>Insecta</taxon>
        <taxon>Pterygota</taxon>
        <taxon>Neoptera</taxon>
        <taxon>Endopterygota</taxon>
        <taxon>Diptera</taxon>
        <taxon>Brachycera</taxon>
        <taxon>Muscomorpha</taxon>
        <taxon>Ephydroidea</taxon>
        <taxon>Drosophilidae</taxon>
        <taxon>Drosophila</taxon>
        <taxon>Sophophora</taxon>
    </lineage>
</organism>
<dbReference type="GeneID" id="139354348"/>
<sequence>METNRQGQTGLLEKMEPRVSAGTTKPIEMDKKAKNGCRRRPSGNKGRQHATITVATWENSDGTRRKRRCNPSRQHPDISRRMHESDSSVGCAATRQSKGTRRSDKGCQKIPKVMFQFIVLLAIANATQAVPIMAELPVKVGPLPNNTGTYVELRNRIALMSAEWTILSYFDLRLLAQEITAFKRSIEDLSTWCLRGGSCPTIIRVLEQEASELYDGQQLFNHQRQRRGALNLVGNLANGLFGVLDSQYAQNMEEIIRKIQAKELHNTHLLRNQTSILDSTINVMRTSNDEMERRIRHMETHVSDLENTIRTGNIAQVSSELTLIAGHIKRTQTAVINIVTGLKRGIVSPALISVSQLQRELINIQAHLPKGRRLPVTHETMHDIYQVMVSEVQELDNTLIFHTKIPLVDEEEYDVYQLTPIPVATQDHIIATETETKYLAISDHRDRHFALTVEELNQCTKMSMGPMLCNIKQTTLGPAHEQFQCALAAVQSEQKSSCKPERINTTSIWYPLDAPNAWIFATTQEVTLTYVCGEERGKIQVRNNGIMTMNADCIARSPVVTLQGRPALRSTIEKKPATIITHSFKSPIQERQQYTTIRSNTTSSLKHLQGEVHQLQEQLDRGESEATTNTQVNYVNPISIAAGVVILLLLAAICLLIRRGKHTRICQQENGSEQSVTSPIPMSRVKTLTTTE</sequence>
<feature type="region of interest" description="Disordered" evidence="2">
    <location>
        <begin position="1"/>
        <end position="105"/>
    </location>
</feature>
<feature type="region of interest" description="Disordered" evidence="2">
    <location>
        <begin position="668"/>
        <end position="692"/>
    </location>
</feature>
<keyword evidence="3" id="KW-0812">Transmembrane</keyword>
<evidence type="ECO:0000313" key="5">
    <source>
        <dbReference type="RefSeq" id="XP_070854675.1"/>
    </source>
</evidence>
<feature type="compositionally biased region" description="Basic and acidic residues" evidence="2">
    <location>
        <begin position="74"/>
        <end position="86"/>
    </location>
</feature>
<feature type="transmembrane region" description="Helical" evidence="3">
    <location>
        <begin position="634"/>
        <end position="657"/>
    </location>
</feature>
<accession>A0ABM4TXI1</accession>
<feature type="compositionally biased region" description="Polar residues" evidence="2">
    <location>
        <begin position="50"/>
        <end position="60"/>
    </location>
</feature>
<protein>
    <submittedName>
        <fullName evidence="5">Uncharacterized protein</fullName>
    </submittedName>
</protein>
<keyword evidence="3" id="KW-1133">Transmembrane helix</keyword>
<name>A0ABM4TXI1_DROSZ</name>
<evidence type="ECO:0000256" key="3">
    <source>
        <dbReference type="SAM" id="Phobius"/>
    </source>
</evidence>
<evidence type="ECO:0000313" key="4">
    <source>
        <dbReference type="Proteomes" id="UP001652628"/>
    </source>
</evidence>
<proteinExistence type="predicted"/>
<feature type="coiled-coil region" evidence="1">
    <location>
        <begin position="598"/>
        <end position="625"/>
    </location>
</feature>
<evidence type="ECO:0000256" key="2">
    <source>
        <dbReference type="SAM" id="MobiDB-lite"/>
    </source>
</evidence>
<feature type="compositionally biased region" description="Basic residues" evidence="2">
    <location>
        <begin position="34"/>
        <end position="48"/>
    </location>
</feature>
<keyword evidence="4" id="KW-1185">Reference proteome</keyword>
<gene>
    <name evidence="5" type="primary">LOC139354348</name>
</gene>
<reference evidence="5" key="1">
    <citation type="submission" date="2025-08" db="UniProtKB">
        <authorList>
            <consortium name="RefSeq"/>
        </authorList>
    </citation>
    <scope>IDENTIFICATION</scope>
</reference>
<keyword evidence="1" id="KW-0175">Coiled coil</keyword>
<dbReference type="Pfam" id="PF12259">
    <property type="entry name" value="Baculo_F"/>
    <property type="match status" value="1"/>
</dbReference>
<dbReference type="RefSeq" id="XP_070854675.1">
    <property type="nucleotide sequence ID" value="XM_070998574.1"/>
</dbReference>
<keyword evidence="3" id="KW-0472">Membrane</keyword>
<dbReference type="Proteomes" id="UP001652628">
    <property type="component" value="Chromosome 2"/>
</dbReference>